<dbReference type="Proteomes" id="UP000463051">
    <property type="component" value="Unassembled WGS sequence"/>
</dbReference>
<keyword evidence="7 8" id="KW-0472">Membrane</keyword>
<dbReference type="SMART" id="SM00382">
    <property type="entry name" value="AAA"/>
    <property type="match status" value="1"/>
</dbReference>
<dbReference type="InterPro" id="IPR017871">
    <property type="entry name" value="ABC_transporter-like_CS"/>
</dbReference>
<evidence type="ECO:0000256" key="4">
    <source>
        <dbReference type="ARBA" id="ARBA00022741"/>
    </source>
</evidence>
<dbReference type="RefSeq" id="WP_154121320.1">
    <property type="nucleotide sequence ID" value="NZ_WJXB01000010.1"/>
</dbReference>
<evidence type="ECO:0000256" key="2">
    <source>
        <dbReference type="ARBA" id="ARBA00005417"/>
    </source>
</evidence>
<dbReference type="PANTHER" id="PTHR43394">
    <property type="entry name" value="ATP-DEPENDENT PERMEASE MDL1, MITOCHONDRIAL"/>
    <property type="match status" value="1"/>
</dbReference>
<feature type="transmembrane region" description="Helical" evidence="8">
    <location>
        <begin position="256"/>
        <end position="274"/>
    </location>
</feature>
<dbReference type="PANTHER" id="PTHR43394:SF1">
    <property type="entry name" value="ATP-BINDING CASSETTE SUB-FAMILY B MEMBER 10, MITOCHONDRIAL"/>
    <property type="match status" value="1"/>
</dbReference>
<gene>
    <name evidence="11" type="ORF">GJB61_22915</name>
</gene>
<evidence type="ECO:0000256" key="5">
    <source>
        <dbReference type="ARBA" id="ARBA00022840"/>
    </source>
</evidence>
<dbReference type="Pfam" id="PF00664">
    <property type="entry name" value="ABC_membrane"/>
    <property type="match status" value="1"/>
</dbReference>
<dbReference type="GO" id="GO:0005886">
    <property type="term" value="C:plasma membrane"/>
    <property type="evidence" value="ECO:0007669"/>
    <property type="project" value="UniProtKB-SubCell"/>
</dbReference>
<dbReference type="AlphaFoldDB" id="A0A7X2L3E6"/>
<dbReference type="SUPFAM" id="SSF52540">
    <property type="entry name" value="P-loop containing nucleoside triphosphate hydrolases"/>
    <property type="match status" value="1"/>
</dbReference>
<sequence length="586" mass="66201">MKSILSKEDCNLLKRCFKYMFPYKFRVIVTFVCIVFGLILQVVQPLILGKVIALLFAREFHEMSLMLIYLFVTELVLTVFSFFQSYLFSSLSENIIYDLKKDMFQKITTLPVKVYDHMKIGEMISRLQNDTATVASILTNQFISTIIDILRVVIICVIVFRISIPLSLVILLSFPITFFIFTITGKKIRKKSESLARLNDIYFSNLQQSIAGIREIKSLGIKGQRTIQFLNLALSLKEKNININVTSTVARSLSQISSFISNIGVMALAGYLIYKGDLNIEYFIAFSSYTGQLSGSLMNITQISSTVQNALTSLVRIFSLLDEFGYKRERFGNVLKEEIEGEIHFCNVSFGYQENIRILDDLSFSIAKNSTTAIVGSSGGGKSTIFNLLLHFYEADKGRIEIDGININKFTEETLRKHIAVVHQAPYLFNATFTENMLISSDKATVEEMIEICKKIKIHDYISSLPVGYNTVIEENGVNLSGGQKQRIAIARAMLKNSKIILFDEATSSLDNETQQMVRELLELAADDHTVVIIAHRLSSIINADEILIIDSGKLVGRGSHRQLLNDNFTYQKLYDNELECRGLIG</sequence>
<feature type="transmembrane region" description="Helical" evidence="8">
    <location>
        <begin position="21"/>
        <end position="43"/>
    </location>
</feature>
<evidence type="ECO:0000259" key="9">
    <source>
        <dbReference type="PROSITE" id="PS50893"/>
    </source>
</evidence>
<feature type="transmembrane region" description="Helical" evidence="8">
    <location>
        <begin position="63"/>
        <end position="83"/>
    </location>
</feature>
<keyword evidence="3 8" id="KW-0812">Transmembrane</keyword>
<evidence type="ECO:0000259" key="10">
    <source>
        <dbReference type="PROSITE" id="PS50929"/>
    </source>
</evidence>
<proteinExistence type="inferred from homology"/>
<feature type="transmembrane region" description="Helical" evidence="8">
    <location>
        <begin position="166"/>
        <end position="184"/>
    </location>
</feature>
<dbReference type="Gene3D" id="1.20.1560.10">
    <property type="entry name" value="ABC transporter type 1, transmembrane domain"/>
    <property type="match status" value="1"/>
</dbReference>
<dbReference type="PROSITE" id="PS50893">
    <property type="entry name" value="ABC_TRANSPORTER_2"/>
    <property type="match status" value="1"/>
</dbReference>
<keyword evidence="12" id="KW-1185">Reference proteome</keyword>
<dbReference type="InterPro" id="IPR011527">
    <property type="entry name" value="ABC1_TM_dom"/>
</dbReference>
<evidence type="ECO:0000313" key="12">
    <source>
        <dbReference type="Proteomes" id="UP000463051"/>
    </source>
</evidence>
<feature type="domain" description="ABC transporter" evidence="9">
    <location>
        <begin position="343"/>
        <end position="577"/>
    </location>
</feature>
<dbReference type="CDD" id="cd07346">
    <property type="entry name" value="ABC_6TM_exporters"/>
    <property type="match status" value="1"/>
</dbReference>
<dbReference type="InterPro" id="IPR036640">
    <property type="entry name" value="ABC1_TM_sf"/>
</dbReference>
<dbReference type="SUPFAM" id="SSF90123">
    <property type="entry name" value="ABC transporter transmembrane region"/>
    <property type="match status" value="1"/>
</dbReference>
<dbReference type="GO" id="GO:0005524">
    <property type="term" value="F:ATP binding"/>
    <property type="evidence" value="ECO:0007669"/>
    <property type="project" value="UniProtKB-KW"/>
</dbReference>
<evidence type="ECO:0000256" key="8">
    <source>
        <dbReference type="SAM" id="Phobius"/>
    </source>
</evidence>
<dbReference type="PROSITE" id="PS00211">
    <property type="entry name" value="ABC_TRANSPORTER_1"/>
    <property type="match status" value="1"/>
</dbReference>
<feature type="transmembrane region" description="Helical" evidence="8">
    <location>
        <begin position="142"/>
        <end position="160"/>
    </location>
</feature>
<evidence type="ECO:0000256" key="1">
    <source>
        <dbReference type="ARBA" id="ARBA00004651"/>
    </source>
</evidence>
<dbReference type="GO" id="GO:0015421">
    <property type="term" value="F:ABC-type oligopeptide transporter activity"/>
    <property type="evidence" value="ECO:0007669"/>
    <property type="project" value="TreeGrafter"/>
</dbReference>
<dbReference type="FunFam" id="3.40.50.300:FF:000218">
    <property type="entry name" value="Multidrug ABC transporter ATP-binding protein"/>
    <property type="match status" value="1"/>
</dbReference>
<comment type="similarity">
    <text evidence="2">Belongs to the ABC transporter superfamily.</text>
</comment>
<dbReference type="Gene3D" id="3.40.50.300">
    <property type="entry name" value="P-loop containing nucleotide triphosphate hydrolases"/>
    <property type="match status" value="1"/>
</dbReference>
<dbReference type="InterPro" id="IPR003593">
    <property type="entry name" value="AAA+_ATPase"/>
</dbReference>
<feature type="domain" description="ABC transmembrane type-1" evidence="10">
    <location>
        <begin position="28"/>
        <end position="309"/>
    </location>
</feature>
<evidence type="ECO:0000256" key="6">
    <source>
        <dbReference type="ARBA" id="ARBA00022989"/>
    </source>
</evidence>
<protein>
    <submittedName>
        <fullName evidence="11">ATP-binding cassette domain-containing protein</fullName>
    </submittedName>
</protein>
<dbReference type="InterPro" id="IPR027417">
    <property type="entry name" value="P-loop_NTPase"/>
</dbReference>
<keyword evidence="6 8" id="KW-1133">Transmembrane helix</keyword>
<dbReference type="GO" id="GO:0016887">
    <property type="term" value="F:ATP hydrolysis activity"/>
    <property type="evidence" value="ECO:0007669"/>
    <property type="project" value="InterPro"/>
</dbReference>
<comment type="caution">
    <text evidence="11">The sequence shown here is derived from an EMBL/GenBank/DDBJ whole genome shotgun (WGS) entry which is preliminary data.</text>
</comment>
<keyword evidence="4" id="KW-0547">Nucleotide-binding</keyword>
<dbReference type="InterPro" id="IPR039421">
    <property type="entry name" value="Type_1_exporter"/>
</dbReference>
<evidence type="ECO:0000313" key="11">
    <source>
        <dbReference type="EMBL" id="MRN55837.1"/>
    </source>
</evidence>
<evidence type="ECO:0000256" key="7">
    <source>
        <dbReference type="ARBA" id="ARBA00023136"/>
    </source>
</evidence>
<dbReference type="Pfam" id="PF00005">
    <property type="entry name" value="ABC_tran"/>
    <property type="match status" value="1"/>
</dbReference>
<name>A0A7X2L3E6_9BACL</name>
<dbReference type="EMBL" id="WJXB01000010">
    <property type="protein sequence ID" value="MRN55837.1"/>
    <property type="molecule type" value="Genomic_DNA"/>
</dbReference>
<keyword evidence="5 11" id="KW-0067">ATP-binding</keyword>
<accession>A0A7X2L3E6</accession>
<dbReference type="InterPro" id="IPR003439">
    <property type="entry name" value="ABC_transporter-like_ATP-bd"/>
</dbReference>
<evidence type="ECO:0000256" key="3">
    <source>
        <dbReference type="ARBA" id="ARBA00022692"/>
    </source>
</evidence>
<dbReference type="PROSITE" id="PS50929">
    <property type="entry name" value="ABC_TM1F"/>
    <property type="match status" value="1"/>
</dbReference>
<reference evidence="11 12" key="1">
    <citation type="submission" date="2019-11" db="EMBL/GenBank/DDBJ databases">
        <title>Paenibacillus monticola sp. nov., a novel PGPR strain isolated from mountain sample in China.</title>
        <authorList>
            <person name="Zhao Q."/>
            <person name="Li H.-P."/>
            <person name="Zhang J.-L."/>
        </authorList>
    </citation>
    <scope>NUCLEOTIDE SEQUENCE [LARGE SCALE GENOMIC DNA]</scope>
    <source>
        <strain evidence="11 12">LC-T2</strain>
    </source>
</reference>
<organism evidence="11 12">
    <name type="scientific">Paenibacillus monticola</name>
    <dbReference type="NCBI Taxonomy" id="2666075"/>
    <lineage>
        <taxon>Bacteria</taxon>
        <taxon>Bacillati</taxon>
        <taxon>Bacillota</taxon>
        <taxon>Bacilli</taxon>
        <taxon>Bacillales</taxon>
        <taxon>Paenibacillaceae</taxon>
        <taxon>Paenibacillus</taxon>
    </lineage>
</organism>
<comment type="subcellular location">
    <subcellularLocation>
        <location evidence="1">Cell membrane</location>
        <topology evidence="1">Multi-pass membrane protein</topology>
    </subcellularLocation>
</comment>